<evidence type="ECO:0008006" key="3">
    <source>
        <dbReference type="Google" id="ProtNLM"/>
    </source>
</evidence>
<organism evidence="1 2">
    <name type="scientific">Enterococcus wangshanyuanii</name>
    <dbReference type="NCBI Taxonomy" id="2005703"/>
    <lineage>
        <taxon>Bacteria</taxon>
        <taxon>Bacillati</taxon>
        <taxon>Bacillota</taxon>
        <taxon>Bacilli</taxon>
        <taxon>Lactobacillales</taxon>
        <taxon>Enterococcaceae</taxon>
        <taxon>Enterococcus</taxon>
    </lineage>
</organism>
<dbReference type="Proteomes" id="UP000630615">
    <property type="component" value="Unassembled WGS sequence"/>
</dbReference>
<name>A0ABQ1PJG5_9ENTE</name>
<dbReference type="RefSeq" id="WP_088270682.1">
    <property type="nucleotide sequence ID" value="NZ_BMKI01000007.1"/>
</dbReference>
<comment type="caution">
    <text evidence="1">The sequence shown here is derived from an EMBL/GenBank/DDBJ whole genome shotgun (WGS) entry which is preliminary data.</text>
</comment>
<dbReference type="Pfam" id="PF13814">
    <property type="entry name" value="Replic_Relax"/>
    <property type="match status" value="1"/>
</dbReference>
<proteinExistence type="predicted"/>
<sequence>MNEENKKRRSKNELKLIAKKLDEREMEILEHLHKVKFATSDQLRRVFFTENKNETASLRACNRTTKRMKELGIIDHLDQQIGGKRGGSSGKIWTFSASGYNLLKLGNTKLKAGRKRLYEPTSILFLEHMLAINEIYTKLLELDQQKKIELLETQHEPRCWRTFSERGISFYLKPDLFASLVPAHEREFETVYFLEIDRATEAPIKVIKKCKQYINYFNSGIEQRQNGVFPFVVWITPNEKRCEQLTRYIHENLPKAEMLFRVITIKEFDTLIRGMKKQQEDK</sequence>
<accession>A0ABQ1PJG5</accession>
<evidence type="ECO:0000313" key="2">
    <source>
        <dbReference type="Proteomes" id="UP000630615"/>
    </source>
</evidence>
<gene>
    <name evidence="1" type="ORF">GCM10011573_29260</name>
</gene>
<dbReference type="InterPro" id="IPR025855">
    <property type="entry name" value="Replic_Relax"/>
</dbReference>
<dbReference type="EMBL" id="BMKI01000007">
    <property type="protein sequence ID" value="GGC97868.1"/>
    <property type="molecule type" value="Genomic_DNA"/>
</dbReference>
<protein>
    <recommendedName>
        <fullName evidence="3">Replication-relaxation</fullName>
    </recommendedName>
</protein>
<keyword evidence="2" id="KW-1185">Reference proteome</keyword>
<reference evidence="2" key="1">
    <citation type="journal article" date="2019" name="Int. J. Syst. Evol. Microbiol.">
        <title>The Global Catalogue of Microorganisms (GCM) 10K type strain sequencing project: providing services to taxonomists for standard genome sequencing and annotation.</title>
        <authorList>
            <consortium name="The Broad Institute Genomics Platform"/>
            <consortium name="The Broad Institute Genome Sequencing Center for Infectious Disease"/>
            <person name="Wu L."/>
            <person name="Ma J."/>
        </authorList>
    </citation>
    <scope>NUCLEOTIDE SEQUENCE [LARGE SCALE GENOMIC DNA]</scope>
    <source>
        <strain evidence="2">CGMCC 1.15942</strain>
    </source>
</reference>
<evidence type="ECO:0000313" key="1">
    <source>
        <dbReference type="EMBL" id="GGC97868.1"/>
    </source>
</evidence>